<dbReference type="EMBL" id="BMIA01000001">
    <property type="protein sequence ID" value="GGH25487.1"/>
    <property type="molecule type" value="Genomic_DNA"/>
</dbReference>
<dbReference type="Proteomes" id="UP000600214">
    <property type="component" value="Unassembled WGS sequence"/>
</dbReference>
<accession>A0ABQ1YHU4</accession>
<evidence type="ECO:0000313" key="2">
    <source>
        <dbReference type="Proteomes" id="UP000600214"/>
    </source>
</evidence>
<reference evidence="2" key="1">
    <citation type="journal article" date="2019" name="Int. J. Syst. Evol. Microbiol.">
        <title>The Global Catalogue of Microorganisms (GCM) 10K type strain sequencing project: providing services to taxonomists for standard genome sequencing and annotation.</title>
        <authorList>
            <consortium name="The Broad Institute Genomics Platform"/>
            <consortium name="The Broad Institute Genome Sequencing Center for Infectious Disease"/>
            <person name="Wu L."/>
            <person name="Ma J."/>
        </authorList>
    </citation>
    <scope>NUCLEOTIDE SEQUENCE [LARGE SCALE GENOMIC DNA]</scope>
    <source>
        <strain evidence="2">CGMCC 1.15288</strain>
    </source>
</reference>
<comment type="caution">
    <text evidence="1">The sequence shown here is derived from an EMBL/GenBank/DDBJ whole genome shotgun (WGS) entry which is preliminary data.</text>
</comment>
<proteinExistence type="predicted"/>
<gene>
    <name evidence="1" type="ORF">GCM10007423_09740</name>
</gene>
<evidence type="ECO:0000313" key="1">
    <source>
        <dbReference type="EMBL" id="GGH25487.1"/>
    </source>
</evidence>
<keyword evidence="2" id="KW-1185">Reference proteome</keyword>
<protein>
    <submittedName>
        <fullName evidence="1">Uncharacterized protein</fullName>
    </submittedName>
</protein>
<sequence length="63" mass="6981">MDWFGNWLFTFMAKILMDFMANRPLAFCAKGCRVSFGTRGAEPGCDTNMVELQALGNSDPGEL</sequence>
<organism evidence="1 2">
    <name type="scientific">Dyadobacter endophyticus</name>
    <dbReference type="NCBI Taxonomy" id="1749036"/>
    <lineage>
        <taxon>Bacteria</taxon>
        <taxon>Pseudomonadati</taxon>
        <taxon>Bacteroidota</taxon>
        <taxon>Cytophagia</taxon>
        <taxon>Cytophagales</taxon>
        <taxon>Spirosomataceae</taxon>
        <taxon>Dyadobacter</taxon>
    </lineage>
</organism>
<name>A0ABQ1YHU4_9BACT</name>